<evidence type="ECO:0000256" key="10">
    <source>
        <dbReference type="SAM" id="MobiDB-lite"/>
    </source>
</evidence>
<evidence type="ECO:0000256" key="3">
    <source>
        <dbReference type="ARBA" id="ARBA00022723"/>
    </source>
</evidence>
<evidence type="ECO:0000256" key="4">
    <source>
        <dbReference type="ARBA" id="ARBA00022737"/>
    </source>
</evidence>
<evidence type="ECO:0000256" key="5">
    <source>
        <dbReference type="ARBA" id="ARBA00022771"/>
    </source>
</evidence>
<comment type="subcellular location">
    <subcellularLocation>
        <location evidence="1">Nucleus</location>
    </subcellularLocation>
</comment>
<dbReference type="SMART" id="SM00438">
    <property type="entry name" value="ZnF_NFX"/>
    <property type="match status" value="4"/>
</dbReference>
<evidence type="ECO:0000256" key="1">
    <source>
        <dbReference type="ARBA" id="ARBA00004123"/>
    </source>
</evidence>
<name>A0A3E2GR14_SCYLI</name>
<dbReference type="GO" id="GO:0008270">
    <property type="term" value="F:zinc ion binding"/>
    <property type="evidence" value="ECO:0007669"/>
    <property type="project" value="UniProtKB-KW"/>
</dbReference>
<dbReference type="PROSITE" id="PS51061">
    <property type="entry name" value="R3H"/>
    <property type="match status" value="1"/>
</dbReference>
<dbReference type="EMBL" id="NCSJ02000746">
    <property type="protein sequence ID" value="RFU23584.1"/>
    <property type="molecule type" value="Genomic_DNA"/>
</dbReference>
<evidence type="ECO:0000313" key="12">
    <source>
        <dbReference type="EMBL" id="RFU23584.1"/>
    </source>
</evidence>
<feature type="compositionally biased region" description="Low complexity" evidence="10">
    <location>
        <begin position="115"/>
        <end position="127"/>
    </location>
</feature>
<dbReference type="Gene3D" id="3.30.1370.50">
    <property type="entry name" value="R3H-like domain"/>
    <property type="match status" value="1"/>
</dbReference>
<evidence type="ECO:0000256" key="6">
    <source>
        <dbReference type="ARBA" id="ARBA00022833"/>
    </source>
</evidence>
<gene>
    <name evidence="12" type="ORF">B7463_g12754</name>
</gene>
<feature type="compositionally biased region" description="Low complexity" evidence="10">
    <location>
        <begin position="54"/>
        <end position="81"/>
    </location>
</feature>
<dbReference type="SMART" id="SM00393">
    <property type="entry name" value="R3H"/>
    <property type="match status" value="1"/>
</dbReference>
<sequence>MSAPVPAPAPVQSSNRGNRHRFRRPRRGGGAPNVEPGVHAASQNQGGSLPSRPAAGSSNTNTNTNASTNHTPSEEQGNNNRGRGGRRGAFGRGGRRGGAHQPMVNGQRAFGGQLTSTSTAPAPSPSSLDGEAPAFIPGQPVAPRPRQAQAPRQRRMSKSQAPDISTRTHEDITNGQYECAICTNEVLPNSKIWTCKTCWTVLHLSCVKKWSKNDASSNQQRTENGDMPPPRQWRCPGCNLPKDELPTTYNCWCGKEIEPRSIAGLPPHSCGQTCSKSRVGHCPHPCELICHAGPCPPCTAMGPSLSCFCGKEISSRRCADTNYESGWSCGQICGDLLPCGEHTCPKPCHEGVCGACDVLIDSRCYCGRVERPLPCSEREDEKESQQTVRKRAVAIEGEEEDERGEITPEEEEVDAWIGSFDCGAECRRTFDCGNPDHFCEKTCHPQDLLPAHCEKKAAERQANRRKHRPLNAAVRPGEEEIEAEHICLKDLAEVALKQYSRRSAVRVAEQSCILRSPVELSPQSVDLIALVQVPVAILRPGQCEDAASPCTQPCGRPKTVCEHTCSDPCHAPYPCKELTPCQAKTFITCPCQHQKQAVKCLASKSSPGNTEKTLDCNDECLKLQRNAKLAAALNIDPASHVDDHIPYSSTVLDFYTSSTKFAQTYEREFRVFATSEKEKRLRFKPMQAHQRAFIHALAEDFGLDSESQDPEPHRHVVIFKTPRFVSAPLKTIAQCVKNRPPPAPPSTSLTSVPSSKNAQEPFNAFLLSDARFGLTIDEITTELNSDFKSVNADLDILFLPSGEVVLKPSLASWHQKLESTLLTLKPIISRKLKSTGLAKDLMICTVQSDPNSSSGGNSIARREYGDASGSAMETGGWSQVAKGGGASARQVEKDRGIGGRSSFTVLGK</sequence>
<dbReference type="InterPro" id="IPR036867">
    <property type="entry name" value="R3H_dom_sf"/>
</dbReference>
<comment type="similarity">
    <text evidence="2">Belongs to the NFX1 family.</text>
</comment>
<feature type="domain" description="R3H" evidence="11">
    <location>
        <begin position="659"/>
        <end position="722"/>
    </location>
</feature>
<keyword evidence="6" id="KW-0862">Zinc</keyword>
<keyword evidence="13" id="KW-1185">Reference proteome</keyword>
<dbReference type="Pfam" id="PF01424">
    <property type="entry name" value="R3H"/>
    <property type="match status" value="1"/>
</dbReference>
<evidence type="ECO:0000256" key="9">
    <source>
        <dbReference type="ARBA" id="ARBA00023242"/>
    </source>
</evidence>
<dbReference type="InterPro" id="IPR001374">
    <property type="entry name" value="R3H_dom"/>
</dbReference>
<dbReference type="GO" id="GO:0000977">
    <property type="term" value="F:RNA polymerase II transcription regulatory region sequence-specific DNA binding"/>
    <property type="evidence" value="ECO:0007669"/>
    <property type="project" value="TreeGrafter"/>
</dbReference>
<dbReference type="GO" id="GO:0000122">
    <property type="term" value="P:negative regulation of transcription by RNA polymerase II"/>
    <property type="evidence" value="ECO:0007669"/>
    <property type="project" value="TreeGrafter"/>
</dbReference>
<evidence type="ECO:0000259" key="11">
    <source>
        <dbReference type="PROSITE" id="PS51061"/>
    </source>
</evidence>
<dbReference type="PANTHER" id="PTHR12360">
    <property type="entry name" value="NUCLEAR TRANSCRIPTION FACTOR, X-BOX BINDING 1 NFX1"/>
    <property type="match status" value="1"/>
</dbReference>
<evidence type="ECO:0000256" key="7">
    <source>
        <dbReference type="ARBA" id="ARBA00023015"/>
    </source>
</evidence>
<dbReference type="PANTHER" id="PTHR12360:SF12">
    <property type="entry name" value="TRANSCRIPTIONAL REPRESSOR NF-X1"/>
    <property type="match status" value="1"/>
</dbReference>
<comment type="caution">
    <text evidence="12">The sequence shown here is derived from an EMBL/GenBank/DDBJ whole genome shotgun (WGS) entry which is preliminary data.</text>
</comment>
<dbReference type="CDD" id="cd06008">
    <property type="entry name" value="NF-X1-zinc-finger"/>
    <property type="match status" value="3"/>
</dbReference>
<dbReference type="OrthoDB" id="6512771at2759"/>
<keyword evidence="4" id="KW-0677">Repeat</keyword>
<dbReference type="SUPFAM" id="SSF82708">
    <property type="entry name" value="R3H domain"/>
    <property type="match status" value="1"/>
</dbReference>
<dbReference type="GO" id="GO:0005634">
    <property type="term" value="C:nucleus"/>
    <property type="evidence" value="ECO:0007669"/>
    <property type="project" value="UniProtKB-SubCell"/>
</dbReference>
<dbReference type="STRING" id="5539.A0A3E2GR14"/>
<feature type="region of interest" description="Disordered" evidence="10">
    <location>
        <begin position="1"/>
        <end position="169"/>
    </location>
</feature>
<feature type="non-terminal residue" evidence="12">
    <location>
        <position position="1"/>
    </location>
</feature>
<evidence type="ECO:0000256" key="8">
    <source>
        <dbReference type="ARBA" id="ARBA00023163"/>
    </source>
</evidence>
<feature type="region of interest" description="Disordered" evidence="10">
    <location>
        <begin position="850"/>
        <end position="908"/>
    </location>
</feature>
<dbReference type="InterPro" id="IPR034078">
    <property type="entry name" value="NFX1_fam"/>
</dbReference>
<keyword evidence="3" id="KW-0479">Metal-binding</keyword>
<dbReference type="GO" id="GO:0000981">
    <property type="term" value="F:DNA-binding transcription factor activity, RNA polymerase II-specific"/>
    <property type="evidence" value="ECO:0007669"/>
    <property type="project" value="TreeGrafter"/>
</dbReference>
<keyword evidence="5" id="KW-0863">Zinc-finger</keyword>
<proteinExistence type="inferred from homology"/>
<evidence type="ECO:0000256" key="2">
    <source>
        <dbReference type="ARBA" id="ARBA00007269"/>
    </source>
</evidence>
<keyword evidence="7" id="KW-0805">Transcription regulation</keyword>
<protein>
    <recommendedName>
        <fullName evidence="11">R3H domain-containing protein</fullName>
    </recommendedName>
</protein>
<dbReference type="FunFam" id="3.30.1370.50:FF:000006">
    <property type="entry name" value="NF-X1 finger transcription factor"/>
    <property type="match status" value="1"/>
</dbReference>
<dbReference type="CDD" id="cd16492">
    <property type="entry name" value="RING-CH-C4HC3_NFX1-like"/>
    <property type="match status" value="1"/>
</dbReference>
<dbReference type="OMA" id="SHECGER"/>
<feature type="non-terminal residue" evidence="12">
    <location>
        <position position="908"/>
    </location>
</feature>
<dbReference type="InterPro" id="IPR034077">
    <property type="entry name" value="R3H_FAP1"/>
</dbReference>
<dbReference type="AlphaFoldDB" id="A0A3E2GR14"/>
<accession>A0A3E2GR14</accession>
<feature type="compositionally biased region" description="Basic residues" evidence="10">
    <location>
        <begin position="17"/>
        <end position="27"/>
    </location>
</feature>
<dbReference type="CDD" id="cd06006">
    <property type="entry name" value="R3H_unknown_2"/>
    <property type="match status" value="1"/>
</dbReference>
<organism evidence="12 13">
    <name type="scientific">Scytalidium lignicola</name>
    <name type="common">Hyphomycete</name>
    <dbReference type="NCBI Taxonomy" id="5539"/>
    <lineage>
        <taxon>Eukaryota</taxon>
        <taxon>Fungi</taxon>
        <taxon>Dikarya</taxon>
        <taxon>Ascomycota</taxon>
        <taxon>Pezizomycotina</taxon>
        <taxon>Leotiomycetes</taxon>
        <taxon>Leotiomycetes incertae sedis</taxon>
        <taxon>Scytalidium</taxon>
    </lineage>
</organism>
<dbReference type="InterPro" id="IPR000967">
    <property type="entry name" value="Znf_NFX1"/>
</dbReference>
<reference evidence="12 13" key="1">
    <citation type="submission" date="2018-05" db="EMBL/GenBank/DDBJ databases">
        <title>Draft genome sequence of Scytalidium lignicola DSM 105466, a ubiquitous saprotrophic fungus.</title>
        <authorList>
            <person name="Buettner E."/>
            <person name="Gebauer A.M."/>
            <person name="Hofrichter M."/>
            <person name="Liers C."/>
            <person name="Kellner H."/>
        </authorList>
    </citation>
    <scope>NUCLEOTIDE SEQUENCE [LARGE SCALE GENOMIC DNA]</scope>
    <source>
        <strain evidence="12 13">DSM 105466</strain>
    </source>
</reference>
<evidence type="ECO:0000313" key="13">
    <source>
        <dbReference type="Proteomes" id="UP000258309"/>
    </source>
</evidence>
<keyword evidence="8" id="KW-0804">Transcription</keyword>
<dbReference type="Proteomes" id="UP000258309">
    <property type="component" value="Unassembled WGS sequence"/>
</dbReference>
<keyword evidence="9" id="KW-0539">Nucleus</keyword>